<proteinExistence type="predicted"/>
<dbReference type="AlphaFoldDB" id="A8BR45"/>
<dbReference type="PANTHER" id="PTHR12109">
    <property type="entry name" value="RING FINGER PROTEIN 141-RELATED"/>
    <property type="match status" value="1"/>
</dbReference>
<dbReference type="Proteomes" id="UP000001548">
    <property type="component" value="Unassembled WGS sequence"/>
</dbReference>
<dbReference type="GeneID" id="5698273"/>
<dbReference type="OMA" id="QRINCLP"/>
<dbReference type="PROSITE" id="PS50089">
    <property type="entry name" value="ZF_RING_2"/>
    <property type="match status" value="1"/>
</dbReference>
<feature type="compositionally biased region" description="Basic and acidic residues" evidence="1">
    <location>
        <begin position="723"/>
        <end position="737"/>
    </location>
</feature>
<dbReference type="KEGG" id="gla:GL50803_0013737"/>
<comment type="caution">
    <text evidence="2">The sequence shown here is derived from an EMBL/GenBank/DDBJ whole genome shotgun (WGS) entry which is preliminary data.</text>
</comment>
<protein>
    <submittedName>
        <fullName evidence="2">Ring finger domain-containing protein</fullName>
    </submittedName>
</protein>
<dbReference type="PANTHER" id="PTHR12109:SF5">
    <property type="entry name" value="RING-TYPE DOMAIN-CONTAINING PROTEIN"/>
    <property type="match status" value="1"/>
</dbReference>
<dbReference type="InterPro" id="IPR013083">
    <property type="entry name" value="Znf_RING/FYVE/PHD"/>
</dbReference>
<dbReference type="EMBL" id="AACB03000002">
    <property type="protein sequence ID" value="KAE8304287.1"/>
    <property type="molecule type" value="Genomic_DNA"/>
</dbReference>
<dbReference type="InterPro" id="IPR001841">
    <property type="entry name" value="Znf_RING"/>
</dbReference>
<accession>A8BR45</accession>
<organism evidence="2 3">
    <name type="scientific">Giardia intestinalis (strain ATCC 50803 / WB clone C6)</name>
    <name type="common">Giardia lamblia</name>
    <dbReference type="NCBI Taxonomy" id="184922"/>
    <lineage>
        <taxon>Eukaryota</taxon>
        <taxon>Metamonada</taxon>
        <taxon>Diplomonadida</taxon>
        <taxon>Hexamitidae</taxon>
        <taxon>Giardiinae</taxon>
        <taxon>Giardia</taxon>
    </lineage>
</organism>
<gene>
    <name evidence="2" type="ORF">GL50803_0013737</name>
</gene>
<dbReference type="InterPro" id="IPR047126">
    <property type="entry name" value="RNF141-like"/>
</dbReference>
<dbReference type="SUPFAM" id="SSF57850">
    <property type="entry name" value="RING/U-box"/>
    <property type="match status" value="1"/>
</dbReference>
<reference evidence="2 3" key="1">
    <citation type="journal article" date="2007" name="Science">
        <title>Genomic minimalism in the early diverging intestinal parasite Giardia lamblia.</title>
        <authorList>
            <person name="Morrison H.G."/>
            <person name="McArthur A.G."/>
            <person name="Gillin F.D."/>
            <person name="Aley S.B."/>
            <person name="Adam R.D."/>
            <person name="Olsen G.J."/>
            <person name="Best A.A."/>
            <person name="Cande W.Z."/>
            <person name="Chen F."/>
            <person name="Cipriano M.J."/>
            <person name="Davids B.J."/>
            <person name="Dawson S.C."/>
            <person name="Elmendorf H.G."/>
            <person name="Hehl A.B."/>
            <person name="Holder M.E."/>
            <person name="Huse S.M."/>
            <person name="Kim U.U."/>
            <person name="Lasek-Nesselquist E."/>
            <person name="Manning G."/>
            <person name="Nigam A."/>
            <person name="Nixon J.E."/>
            <person name="Palm D."/>
            <person name="Passamaneck N.E."/>
            <person name="Prabhu A."/>
            <person name="Reich C.I."/>
            <person name="Reiner D.S."/>
            <person name="Samuelson J."/>
            <person name="Svard S.G."/>
            <person name="Sogin M.L."/>
        </authorList>
    </citation>
    <scope>NUCLEOTIDE SEQUENCE [LARGE SCALE GENOMIC DNA]</scope>
    <source>
        <strain evidence="2 3">WB C6</strain>
    </source>
</reference>
<dbReference type="InterPro" id="IPR017907">
    <property type="entry name" value="Znf_RING_CS"/>
</dbReference>
<evidence type="ECO:0000313" key="3">
    <source>
        <dbReference type="Proteomes" id="UP000001548"/>
    </source>
</evidence>
<sequence length="815" mass="91080">MLRRPLDITSLSGMLHRASRVQRNAYIVSDKTLSLLSEAVVLTPGNSFHVFVLGDLQMYLHDPFVYIDSDVIASGLMLLQQDKCSIIRGTHLILSLQEVSTDIPPKPGSSEGPIEETLFIYEFVLSVVLATGTASDSKEAQTARTGRVGIYTTIPIYKKLIVCHAYNKQLSVELLGHLIAFVPEAPSSENTAIYKALMLLTSRTFDLDDLLPLKNYTNEDAAELAGILSEIVVTHTPYAWYLALFSFMHCFLMSPMPPTRTALEVAFVQHKISGLVAYHEKQIQLAVTFLSSLYSTVLYSFFANLALDMGLNGYPYQTGVMAQFYRACSYLHFNKMVSNDILTHISNIGRHLILDSGLVAREAISRLDLHPLHHEIDFSNPSESDLVHIYLLCYQIAYENEHCRPAEFFDEVVMRSFEIKELSEAIAYPIAAFPTNKQICRSFLSHLADGLAESYVEGPDALIATLATAKLQRINCLPHLFMFVDTCAKVLEIELSKSTIDERLLHIYQGCAELVAKGIGQRANLLLLLLSHAGPAVHEEELTGAAAQWLQTNCPNLGPGYSPLVAYILFNEYKPLSHGEHFLNSLKHILAIYAYRVLDNKEFSVQNHQVAAFAALRYMTYYASLITHPPESLKSLNFYSIFKKATLDELADKSTEHFMFRPEQCDYTNTDYYSDQNAPFESWRLGSRAVARETEAITTLATERVSWTYAQFDGSIAKEMVIEPRGRQEDTERESSTHPDMVQGSESASDGDADEEVCAVCLRALCRAAIVVLNCNHYFCAECAARLVLRSGRCALCRQPVVQMRCGGEVVGLPK</sequence>
<dbReference type="PROSITE" id="PS00518">
    <property type="entry name" value="ZF_RING_1"/>
    <property type="match status" value="1"/>
</dbReference>
<evidence type="ECO:0000256" key="1">
    <source>
        <dbReference type="SAM" id="MobiDB-lite"/>
    </source>
</evidence>
<dbReference type="SMART" id="SM00184">
    <property type="entry name" value="RING"/>
    <property type="match status" value="1"/>
</dbReference>
<dbReference type="VEuPathDB" id="GiardiaDB:GL50803_13737"/>
<dbReference type="Gene3D" id="3.30.40.10">
    <property type="entry name" value="Zinc/RING finger domain, C3HC4 (zinc finger)"/>
    <property type="match status" value="1"/>
</dbReference>
<name>A8BR45_GIAIC</name>
<dbReference type="HOGENOM" id="CLU_346642_0_0_1"/>
<dbReference type="RefSeq" id="XP_001705422.1">
    <property type="nucleotide sequence ID" value="XM_001705370.1"/>
</dbReference>
<keyword evidence="3" id="KW-1185">Reference proteome</keyword>
<evidence type="ECO:0000313" key="2">
    <source>
        <dbReference type="EMBL" id="KAE8304287.1"/>
    </source>
</evidence>
<feature type="region of interest" description="Disordered" evidence="1">
    <location>
        <begin position="723"/>
        <end position="750"/>
    </location>
</feature>
<dbReference type="Pfam" id="PF13920">
    <property type="entry name" value="zf-C3HC4_3"/>
    <property type="match status" value="1"/>
</dbReference>